<proteinExistence type="predicted"/>
<dbReference type="OrthoDB" id="3496624at2759"/>
<dbReference type="EMBL" id="NPIC01000002">
    <property type="protein sequence ID" value="RDL38421.1"/>
    <property type="molecule type" value="Genomic_DNA"/>
</dbReference>
<name>A0A370TSB7_9HELO</name>
<comment type="caution">
    <text evidence="2">The sequence shown here is derived from an EMBL/GenBank/DDBJ whole genome shotgun (WGS) entry which is preliminary data.</text>
</comment>
<feature type="compositionally biased region" description="Polar residues" evidence="1">
    <location>
        <begin position="370"/>
        <end position="391"/>
    </location>
</feature>
<dbReference type="GeneID" id="43595610"/>
<accession>A0A370TSB7</accession>
<feature type="region of interest" description="Disordered" evidence="1">
    <location>
        <begin position="1"/>
        <end position="29"/>
    </location>
</feature>
<reference evidence="2 3" key="1">
    <citation type="journal article" date="2018" name="IMA Fungus">
        <title>IMA Genome-F 9: Draft genome sequence of Annulohypoxylon stygium, Aspergillus mulundensis, Berkeleyomyces basicola (syn. Thielaviopsis basicola), Ceratocystis smalleyi, two Cercospora beticola strains, Coleophoma cylindrospora, Fusarium fracticaudum, Phialophora cf. hyalina, and Morchella septimelata.</title>
        <authorList>
            <person name="Wingfield B.D."/>
            <person name="Bills G.F."/>
            <person name="Dong Y."/>
            <person name="Huang W."/>
            <person name="Nel W.J."/>
            <person name="Swalarsk-Parry B.S."/>
            <person name="Vaghefi N."/>
            <person name="Wilken P.M."/>
            <person name="An Z."/>
            <person name="de Beer Z.W."/>
            <person name="De Vos L."/>
            <person name="Chen L."/>
            <person name="Duong T.A."/>
            <person name="Gao Y."/>
            <person name="Hammerbacher A."/>
            <person name="Kikkert J.R."/>
            <person name="Li Y."/>
            <person name="Li H."/>
            <person name="Li K."/>
            <person name="Li Q."/>
            <person name="Liu X."/>
            <person name="Ma X."/>
            <person name="Naidoo K."/>
            <person name="Pethybridge S.J."/>
            <person name="Sun J."/>
            <person name="Steenkamp E.T."/>
            <person name="van der Nest M.A."/>
            <person name="van Wyk S."/>
            <person name="Wingfield M.J."/>
            <person name="Xiong C."/>
            <person name="Yue Q."/>
            <person name="Zhang X."/>
        </authorList>
    </citation>
    <scope>NUCLEOTIDE SEQUENCE [LARGE SCALE GENOMIC DNA]</scope>
    <source>
        <strain evidence="2 3">BP 5553</strain>
    </source>
</reference>
<protein>
    <submittedName>
        <fullName evidence="2">Uncharacterized protein</fullName>
    </submittedName>
</protein>
<feature type="region of interest" description="Disordered" evidence="1">
    <location>
        <begin position="333"/>
        <end position="402"/>
    </location>
</feature>
<evidence type="ECO:0000313" key="2">
    <source>
        <dbReference type="EMBL" id="RDL38421.1"/>
    </source>
</evidence>
<sequence>MSTMECLRSFDSSQLPSAPPLDVVANKSSATTKQSQPSWIANLRHKASIGLRGYDYHLCRAENAVPSEKTSDDTISITYNSNSIFAPANHHPELLTSISPKQIGIDARVLRNADFRKSSSLSNATSVDNPFSDEPSVTPPEMLKLETDTQQAHDPLADCHPTPDSFKVVDDPIPDPLTAAQQYRTQQGSFWESVKRVLATSFLHPANLTETEFVSLVCTHGEQKPAWFEKNRLRVAHRAVNQWVTAHKTLINAGIPPRELRGRLLDAFEWMDKTEQNMFIHSYKLLQRHILMDAASLNLTYAEQEKFLSLALPGKYDFVKAYRVNQMNELWNTTKSTRRRPVKPKFKGVRRAKAKPLRVRKPRPDELRNRTSPSQSCDEANNDQPHNTSSEHGSREVSVSAPGTGEALTSLSTIAVDNDVSLQGSKVDSGIENVPPRRHTISRQALGDVSEVPYKAPTPREKSGKARKDGRIVDDKITANPFEIGEYNPAGPRMCRTDSAVCLERSHPRRNSVSATTFYCQGADGNYDARTLKKSLTTITSKASATTSKSILKNSPSADPDISEEDAKGFRIEFVERRSVSSKASESTPPAPSCEPASVESESRNDSGGTKCLRKKISTFFGTLARREKVVAKDTDA</sequence>
<evidence type="ECO:0000313" key="3">
    <source>
        <dbReference type="Proteomes" id="UP000254866"/>
    </source>
</evidence>
<dbReference type="Proteomes" id="UP000254866">
    <property type="component" value="Unassembled WGS sequence"/>
</dbReference>
<feature type="region of interest" description="Disordered" evidence="1">
    <location>
        <begin position="578"/>
        <end position="611"/>
    </location>
</feature>
<gene>
    <name evidence="2" type="ORF">BP5553_02761</name>
</gene>
<evidence type="ECO:0000256" key="1">
    <source>
        <dbReference type="SAM" id="MobiDB-lite"/>
    </source>
</evidence>
<feature type="region of interest" description="Disordered" evidence="1">
    <location>
        <begin position="545"/>
        <end position="566"/>
    </location>
</feature>
<dbReference type="AlphaFoldDB" id="A0A370TSB7"/>
<feature type="compositionally biased region" description="Basic residues" evidence="1">
    <location>
        <begin position="336"/>
        <end position="361"/>
    </location>
</feature>
<keyword evidence="3" id="KW-1185">Reference proteome</keyword>
<organism evidence="2 3">
    <name type="scientific">Venustampulla echinocandica</name>
    <dbReference type="NCBI Taxonomy" id="2656787"/>
    <lineage>
        <taxon>Eukaryota</taxon>
        <taxon>Fungi</taxon>
        <taxon>Dikarya</taxon>
        <taxon>Ascomycota</taxon>
        <taxon>Pezizomycotina</taxon>
        <taxon>Leotiomycetes</taxon>
        <taxon>Helotiales</taxon>
        <taxon>Pleuroascaceae</taxon>
        <taxon>Venustampulla</taxon>
    </lineage>
</organism>
<dbReference type="RefSeq" id="XP_031871077.1">
    <property type="nucleotide sequence ID" value="XM_032011384.1"/>
</dbReference>